<gene>
    <name evidence="1" type="ORF">OXX778_LOCUS14183</name>
</gene>
<dbReference type="AlphaFoldDB" id="A0A814DJR2"/>
<name>A0A814DJR2_9BILA</name>
<protein>
    <submittedName>
        <fullName evidence="1">Uncharacterized protein</fullName>
    </submittedName>
</protein>
<organism evidence="1 2">
    <name type="scientific">Brachionus calyciflorus</name>
    <dbReference type="NCBI Taxonomy" id="104777"/>
    <lineage>
        <taxon>Eukaryota</taxon>
        <taxon>Metazoa</taxon>
        <taxon>Spiralia</taxon>
        <taxon>Gnathifera</taxon>
        <taxon>Rotifera</taxon>
        <taxon>Eurotatoria</taxon>
        <taxon>Monogononta</taxon>
        <taxon>Pseudotrocha</taxon>
        <taxon>Ploima</taxon>
        <taxon>Brachionidae</taxon>
        <taxon>Brachionus</taxon>
    </lineage>
</organism>
<comment type="caution">
    <text evidence="1">The sequence shown here is derived from an EMBL/GenBank/DDBJ whole genome shotgun (WGS) entry which is preliminary data.</text>
</comment>
<keyword evidence="2" id="KW-1185">Reference proteome</keyword>
<dbReference type="OrthoDB" id="10027367at2759"/>
<dbReference type="EMBL" id="CAJNOC010002867">
    <property type="protein sequence ID" value="CAF0955715.1"/>
    <property type="molecule type" value="Genomic_DNA"/>
</dbReference>
<reference evidence="1" key="1">
    <citation type="submission" date="2021-02" db="EMBL/GenBank/DDBJ databases">
        <authorList>
            <person name="Nowell W R."/>
        </authorList>
    </citation>
    <scope>NUCLEOTIDE SEQUENCE</scope>
    <source>
        <strain evidence="1">Ploen Becks lab</strain>
    </source>
</reference>
<sequence>MEITNSILKEQTERNKKKKNVIIFGVEESNGREENKRVEHDENIVKNILAKIKLKTDESKSIDVAMISESWFNEMFMPNIIVGYKFYFCNRKKVEIGGGVCIYIKENLESNKVDDPLLLDSKLE</sequence>
<dbReference type="Proteomes" id="UP000663879">
    <property type="component" value="Unassembled WGS sequence"/>
</dbReference>
<evidence type="ECO:0000313" key="1">
    <source>
        <dbReference type="EMBL" id="CAF0955715.1"/>
    </source>
</evidence>
<accession>A0A814DJR2</accession>
<evidence type="ECO:0000313" key="2">
    <source>
        <dbReference type="Proteomes" id="UP000663879"/>
    </source>
</evidence>
<proteinExistence type="predicted"/>